<dbReference type="PANTHER" id="PTHR43279">
    <property type="entry name" value="CATECHOL-2,3-DIOXYGENASE"/>
    <property type="match status" value="1"/>
</dbReference>
<dbReference type="PROSITE" id="PS51819">
    <property type="entry name" value="VOC"/>
    <property type="match status" value="1"/>
</dbReference>
<dbReference type="PANTHER" id="PTHR43279:SF1">
    <property type="entry name" value="CATECHOL-2,3-DIOXYGENASE"/>
    <property type="match status" value="1"/>
</dbReference>
<gene>
    <name evidence="2" type="ORF">ACFQ3L_10085</name>
</gene>
<dbReference type="InterPro" id="IPR037523">
    <property type="entry name" value="VOC_core"/>
</dbReference>
<evidence type="ECO:0000313" key="2">
    <source>
        <dbReference type="EMBL" id="MFD1393914.1"/>
    </source>
</evidence>
<dbReference type="Proteomes" id="UP001597249">
    <property type="component" value="Unassembled WGS sequence"/>
</dbReference>
<name>A0ABW4BA84_9LACO</name>
<organism evidence="2 3">
    <name type="scientific">Lacticaseibacillus jixianensis</name>
    <dbReference type="NCBI Taxonomy" id="2486012"/>
    <lineage>
        <taxon>Bacteria</taxon>
        <taxon>Bacillati</taxon>
        <taxon>Bacillota</taxon>
        <taxon>Bacilli</taxon>
        <taxon>Lactobacillales</taxon>
        <taxon>Lactobacillaceae</taxon>
        <taxon>Lacticaseibacillus</taxon>
    </lineage>
</organism>
<proteinExistence type="predicted"/>
<dbReference type="InterPro" id="IPR004360">
    <property type="entry name" value="Glyas_Fos-R_dOase_dom"/>
</dbReference>
<dbReference type="SUPFAM" id="SSF54593">
    <property type="entry name" value="Glyoxalase/Bleomycin resistance protein/Dihydroxybiphenyl dioxygenase"/>
    <property type="match status" value="2"/>
</dbReference>
<evidence type="ECO:0000313" key="3">
    <source>
        <dbReference type="Proteomes" id="UP001597249"/>
    </source>
</evidence>
<dbReference type="EMBL" id="JBHTMO010000035">
    <property type="protein sequence ID" value="MFD1393914.1"/>
    <property type="molecule type" value="Genomic_DNA"/>
</dbReference>
<evidence type="ECO:0000259" key="1">
    <source>
        <dbReference type="PROSITE" id="PS51819"/>
    </source>
</evidence>
<protein>
    <submittedName>
        <fullName evidence="2">VOC family protein</fullName>
    </submittedName>
</protein>
<feature type="domain" description="VOC" evidence="1">
    <location>
        <begin position="8"/>
        <end position="124"/>
    </location>
</feature>
<accession>A0ABW4BA84</accession>
<sequence>MMLNPASRIGFVALLVQDLPQMRDWYTTMLGLEILQEEPGRVLLGLKANHRVLVVLEAGGVVTKTPTAGLSAFALAVPTWSEVLQHVAWLKAHDATLSPWFKTGFSRGVRLKDPEGTEVILEYDEGPRLVAGRGYNFTNAVAQPLTAPRLPKPAARLPVLPPPTFIGRLVVATPRLDQTVTHIQQLLGFIRQQKTKDWAYLTVGDNTRHIGIEVQAQKLGPRPDNAAGAHYLSMVVPNLSMLNLLRMNLTTHAWKQFEFDAQNDYLMIEGPNGLTVWFSLA</sequence>
<keyword evidence="3" id="KW-1185">Reference proteome</keyword>
<dbReference type="Gene3D" id="3.10.180.10">
    <property type="entry name" value="2,3-Dihydroxybiphenyl 1,2-Dioxygenase, domain 1"/>
    <property type="match status" value="2"/>
</dbReference>
<reference evidence="3" key="1">
    <citation type="journal article" date="2019" name="Int. J. Syst. Evol. Microbiol.">
        <title>The Global Catalogue of Microorganisms (GCM) 10K type strain sequencing project: providing services to taxonomists for standard genome sequencing and annotation.</title>
        <authorList>
            <consortium name="The Broad Institute Genomics Platform"/>
            <consortium name="The Broad Institute Genome Sequencing Center for Infectious Disease"/>
            <person name="Wu L."/>
            <person name="Ma J."/>
        </authorList>
    </citation>
    <scope>NUCLEOTIDE SEQUENCE [LARGE SCALE GENOMIC DNA]</scope>
    <source>
        <strain evidence="3">CCM 8911</strain>
    </source>
</reference>
<dbReference type="RefSeq" id="WP_225418955.1">
    <property type="nucleotide sequence ID" value="NZ_JBHTMO010000035.1"/>
</dbReference>
<dbReference type="InterPro" id="IPR029068">
    <property type="entry name" value="Glyas_Bleomycin-R_OHBP_Dase"/>
</dbReference>
<dbReference type="Pfam" id="PF00903">
    <property type="entry name" value="Glyoxalase"/>
    <property type="match status" value="1"/>
</dbReference>
<comment type="caution">
    <text evidence="2">The sequence shown here is derived from an EMBL/GenBank/DDBJ whole genome shotgun (WGS) entry which is preliminary data.</text>
</comment>